<dbReference type="GO" id="GO:0016887">
    <property type="term" value="F:ATP hydrolysis activity"/>
    <property type="evidence" value="ECO:0007669"/>
    <property type="project" value="RHEA"/>
</dbReference>
<dbReference type="Gene3D" id="1.10.10.160">
    <property type="match status" value="1"/>
</dbReference>
<evidence type="ECO:0000256" key="7">
    <source>
        <dbReference type="ARBA" id="ARBA00034617"/>
    </source>
</evidence>
<dbReference type="PROSITE" id="PS51198">
    <property type="entry name" value="UVRD_HELICASE_ATP_BIND"/>
    <property type="match status" value="1"/>
</dbReference>
<dbReference type="GO" id="GO:0000725">
    <property type="term" value="P:recombinational repair"/>
    <property type="evidence" value="ECO:0007669"/>
    <property type="project" value="TreeGrafter"/>
</dbReference>
<dbReference type="GO" id="GO:0005524">
    <property type="term" value="F:ATP binding"/>
    <property type="evidence" value="ECO:0007669"/>
    <property type="project" value="UniProtKB-UniRule"/>
</dbReference>
<dbReference type="InterPro" id="IPR013986">
    <property type="entry name" value="DExx_box_DNA_helicase_dom_sf"/>
</dbReference>
<dbReference type="InterPro" id="IPR014016">
    <property type="entry name" value="UvrD-like_ATP-bd"/>
</dbReference>
<comment type="catalytic activity">
    <reaction evidence="7">
        <text>Couples ATP hydrolysis with the unwinding of duplex DNA by translocating in the 3'-5' direction.</text>
        <dbReference type="EC" id="5.6.2.4"/>
    </reaction>
</comment>
<dbReference type="RefSeq" id="WP_130610599.1">
    <property type="nucleotide sequence ID" value="NZ_AP019368.1"/>
</dbReference>
<dbReference type="Gene3D" id="3.40.50.300">
    <property type="entry name" value="P-loop containing nucleotide triphosphate hydrolases"/>
    <property type="match status" value="3"/>
</dbReference>
<dbReference type="GO" id="GO:0043138">
    <property type="term" value="F:3'-5' DNA helicase activity"/>
    <property type="evidence" value="ECO:0007669"/>
    <property type="project" value="UniProtKB-EC"/>
</dbReference>
<dbReference type="Pfam" id="PF13361">
    <property type="entry name" value="UvrD_C"/>
    <property type="match status" value="1"/>
</dbReference>
<name>A0A4P2VXV7_FLUSA</name>
<evidence type="ECO:0000256" key="6">
    <source>
        <dbReference type="ARBA" id="ARBA00023235"/>
    </source>
</evidence>
<dbReference type="PANTHER" id="PTHR11070">
    <property type="entry name" value="UVRD / RECB / PCRA DNA HELICASE FAMILY MEMBER"/>
    <property type="match status" value="1"/>
</dbReference>
<sequence>MSLANEKEPIKIAERVNEEFQVLAPKLELDTPWHAYVSFKNKKEDFEFRIGAVANKEEKIVDWRHPVAKFYYQKLNIGEEIELEPPFRSIQGAVTAFGAAEGYSGYLKSLEWSDLNGTAKIVRLDDGSFVDLNNTQSKEENEKTTQVLKQSQQEGLPDLISLLTPEQYELITQKTSEPLIIQGRAGSGKTSVALHRVSWLLWDENEEHGINKKTKVLVVMFNKSLQSFVKQSIKSLNLEDKIEINTFHSWAISALESVYKGQLETISGKNLKKLFDKYFFKDNEKLGMIKSHAGISQLMEVYVKAQAKKTWDFIEGKIPAYDTDNIRFKFKRSETAYVQDIIEFRQEIKRLILKEEDEYEKKRLEQIEILLQNVYEKSILYKEELLSLLSHWEWLMKCIPGLTEEKAKKIGQRQKIIQSEGKASSAKVGKYVEYDDYALLLRLVQLKRGGLPYGLLGENIFKFDHLVIDEAQDFGAMQLLVLLESVNSRTGVTIVGDTNQKIFPEKEFIGWDEIAKQLNFGNAKVTRLEVGHRSTLPIMWLADSVIGSEKILQGRQGAYPQIISVQSYFKLKEQITHFILKRIEEAPHAHICVVLHDKQMIEALKNDLQSLLKFKKIEVRQSERESFEFRKGVTVTNIHQIKGLEFDSIIIADANNKYWPDDIDNRRLMYVAITRAQENFLALYEGQPTPLLEVLNEKEFWRPVERFFTQKEFKPVEIIAEELDEALTVFDLEF</sequence>
<dbReference type="KEGG" id="sbf:JCM31447_23250"/>
<comment type="similarity">
    <text evidence="1">Belongs to the helicase family. UvrD subfamily.</text>
</comment>
<evidence type="ECO:0000256" key="4">
    <source>
        <dbReference type="ARBA" id="ARBA00022806"/>
    </source>
</evidence>
<keyword evidence="3 10" id="KW-0378">Hydrolase</keyword>
<keyword evidence="2 10" id="KW-0547">Nucleotide-binding</keyword>
<gene>
    <name evidence="12" type="ORF">JCM31447_23250</name>
</gene>
<dbReference type="InterPro" id="IPR000212">
    <property type="entry name" value="DNA_helicase_UvrD/REP"/>
</dbReference>
<organism evidence="12 13">
    <name type="scientific">Fluviispira sanaruensis</name>
    <dbReference type="NCBI Taxonomy" id="2493639"/>
    <lineage>
        <taxon>Bacteria</taxon>
        <taxon>Pseudomonadati</taxon>
        <taxon>Bdellovibrionota</taxon>
        <taxon>Oligoflexia</taxon>
        <taxon>Silvanigrellales</taxon>
        <taxon>Silvanigrellaceae</taxon>
        <taxon>Fluviispira</taxon>
    </lineage>
</organism>
<evidence type="ECO:0000256" key="5">
    <source>
        <dbReference type="ARBA" id="ARBA00022840"/>
    </source>
</evidence>
<dbReference type="Pfam" id="PF00580">
    <property type="entry name" value="UvrD-helicase"/>
    <property type="match status" value="1"/>
</dbReference>
<evidence type="ECO:0000259" key="11">
    <source>
        <dbReference type="PROSITE" id="PS51198"/>
    </source>
</evidence>
<keyword evidence="6" id="KW-0413">Isomerase</keyword>
<dbReference type="EC" id="5.6.2.4" evidence="8"/>
<evidence type="ECO:0000256" key="9">
    <source>
        <dbReference type="ARBA" id="ARBA00048988"/>
    </source>
</evidence>
<accession>A0A4P2VXV7</accession>
<evidence type="ECO:0000256" key="2">
    <source>
        <dbReference type="ARBA" id="ARBA00022741"/>
    </source>
</evidence>
<dbReference type="Proteomes" id="UP000291236">
    <property type="component" value="Chromosome"/>
</dbReference>
<evidence type="ECO:0000256" key="10">
    <source>
        <dbReference type="PROSITE-ProRule" id="PRU00560"/>
    </source>
</evidence>
<reference evidence="12 13" key="1">
    <citation type="submission" date="2018-12" db="EMBL/GenBank/DDBJ databases">
        <title>Rubrispira sanarue gen. nov., sp., nov., a member of the order Silvanigrellales, isolated from a brackish lake in Hamamatsu Japan.</title>
        <authorList>
            <person name="Maejima Y."/>
            <person name="Iino T."/>
            <person name="Muraguchi Y."/>
            <person name="Fukuda K."/>
            <person name="Nojiri H."/>
            <person name="Ohkuma M."/>
            <person name="Moriuchi R."/>
            <person name="Dohra H."/>
            <person name="Kimbara K."/>
            <person name="Shintani M."/>
        </authorList>
    </citation>
    <scope>NUCLEOTIDE SEQUENCE [LARGE SCALE GENOMIC DNA]</scope>
    <source>
        <strain evidence="12 13">RF1110005</strain>
    </source>
</reference>
<dbReference type="GO" id="GO:0003677">
    <property type="term" value="F:DNA binding"/>
    <property type="evidence" value="ECO:0007669"/>
    <property type="project" value="UniProtKB-KW"/>
</dbReference>
<dbReference type="InterPro" id="IPR027417">
    <property type="entry name" value="P-loop_NTPase"/>
</dbReference>
<evidence type="ECO:0000256" key="3">
    <source>
        <dbReference type="ARBA" id="ARBA00022801"/>
    </source>
</evidence>
<keyword evidence="5 10" id="KW-0067">ATP-binding</keyword>
<dbReference type="AlphaFoldDB" id="A0A4P2VXV7"/>
<evidence type="ECO:0000313" key="12">
    <source>
        <dbReference type="EMBL" id="BBH53872.1"/>
    </source>
</evidence>
<evidence type="ECO:0000256" key="1">
    <source>
        <dbReference type="ARBA" id="ARBA00009922"/>
    </source>
</evidence>
<dbReference type="EMBL" id="AP019368">
    <property type="protein sequence ID" value="BBH53872.1"/>
    <property type="molecule type" value="Genomic_DNA"/>
</dbReference>
<dbReference type="PANTHER" id="PTHR11070:SF17">
    <property type="entry name" value="DNA HELICASE IV"/>
    <property type="match status" value="1"/>
</dbReference>
<keyword evidence="4 10" id="KW-0347">Helicase</keyword>
<keyword evidence="13" id="KW-1185">Reference proteome</keyword>
<proteinExistence type="inferred from homology"/>
<evidence type="ECO:0000313" key="13">
    <source>
        <dbReference type="Proteomes" id="UP000291236"/>
    </source>
</evidence>
<dbReference type="InterPro" id="IPR014017">
    <property type="entry name" value="DNA_helicase_UvrD-like_C"/>
</dbReference>
<feature type="domain" description="UvrD-like helicase ATP-binding" evidence="11">
    <location>
        <begin position="162"/>
        <end position="535"/>
    </location>
</feature>
<feature type="binding site" evidence="10">
    <location>
        <begin position="183"/>
        <end position="190"/>
    </location>
    <ligand>
        <name>ATP</name>
        <dbReference type="ChEBI" id="CHEBI:30616"/>
    </ligand>
</feature>
<dbReference type="OrthoDB" id="7211215at2"/>
<comment type="catalytic activity">
    <reaction evidence="9">
        <text>ATP + H2O = ADP + phosphate + H(+)</text>
        <dbReference type="Rhea" id="RHEA:13065"/>
        <dbReference type="ChEBI" id="CHEBI:15377"/>
        <dbReference type="ChEBI" id="CHEBI:15378"/>
        <dbReference type="ChEBI" id="CHEBI:30616"/>
        <dbReference type="ChEBI" id="CHEBI:43474"/>
        <dbReference type="ChEBI" id="CHEBI:456216"/>
        <dbReference type="EC" id="5.6.2.4"/>
    </reaction>
</comment>
<protein>
    <recommendedName>
        <fullName evidence="8">DNA 3'-5' helicase</fullName>
        <ecNumber evidence="8">5.6.2.4</ecNumber>
    </recommendedName>
</protein>
<evidence type="ECO:0000256" key="8">
    <source>
        <dbReference type="ARBA" id="ARBA00034808"/>
    </source>
</evidence>
<dbReference type="SUPFAM" id="SSF52540">
    <property type="entry name" value="P-loop containing nucleoside triphosphate hydrolases"/>
    <property type="match status" value="1"/>
</dbReference>